<dbReference type="EMBL" id="CAVNYO010000138">
    <property type="protein sequence ID" value="CAK5268220.1"/>
    <property type="molecule type" value="Genomic_DNA"/>
</dbReference>
<reference evidence="3" key="1">
    <citation type="submission" date="2023-11" db="EMBL/GenBank/DDBJ databases">
        <authorList>
            <person name="De Vega J J."/>
            <person name="De Vega J J."/>
        </authorList>
    </citation>
    <scope>NUCLEOTIDE SEQUENCE</scope>
</reference>
<evidence type="ECO:0000313" key="4">
    <source>
        <dbReference type="Proteomes" id="UP001295794"/>
    </source>
</evidence>
<dbReference type="AlphaFoldDB" id="A0AAD2H523"/>
<keyword evidence="2" id="KW-0812">Transmembrane</keyword>
<feature type="transmembrane region" description="Helical" evidence="2">
    <location>
        <begin position="366"/>
        <end position="389"/>
    </location>
</feature>
<feature type="region of interest" description="Disordered" evidence="1">
    <location>
        <begin position="263"/>
        <end position="330"/>
    </location>
</feature>
<comment type="caution">
    <text evidence="3">The sequence shown here is derived from an EMBL/GenBank/DDBJ whole genome shotgun (WGS) entry which is preliminary data.</text>
</comment>
<feature type="compositionally biased region" description="Basic and acidic residues" evidence="1">
    <location>
        <begin position="519"/>
        <end position="533"/>
    </location>
</feature>
<feature type="transmembrane region" description="Helical" evidence="2">
    <location>
        <begin position="409"/>
        <end position="433"/>
    </location>
</feature>
<organism evidence="3 4">
    <name type="scientific">Mycena citricolor</name>
    <dbReference type="NCBI Taxonomy" id="2018698"/>
    <lineage>
        <taxon>Eukaryota</taxon>
        <taxon>Fungi</taxon>
        <taxon>Dikarya</taxon>
        <taxon>Basidiomycota</taxon>
        <taxon>Agaricomycotina</taxon>
        <taxon>Agaricomycetes</taxon>
        <taxon>Agaricomycetidae</taxon>
        <taxon>Agaricales</taxon>
        <taxon>Marasmiineae</taxon>
        <taxon>Mycenaceae</taxon>
        <taxon>Mycena</taxon>
    </lineage>
</organism>
<evidence type="ECO:0000256" key="1">
    <source>
        <dbReference type="SAM" id="MobiDB-lite"/>
    </source>
</evidence>
<feature type="region of interest" description="Disordered" evidence="1">
    <location>
        <begin position="519"/>
        <end position="539"/>
    </location>
</feature>
<feature type="compositionally biased region" description="Low complexity" evidence="1">
    <location>
        <begin position="277"/>
        <end position="305"/>
    </location>
</feature>
<keyword evidence="2" id="KW-0472">Membrane</keyword>
<sequence length="539" mass="57121">MYDTEEQDFSSGPSQAPSAARRLSDPGQAPTAKDVAARRQSEPGWGHSVYSVKDPALTQDERRLSIPDTSSLSQSFRTPDESVAGRSDPDAADFSRRDTLRPGQSVSDGPRSSYAETSSAAQSFVSLDSPVLTPNHSTAALPNGAPPASPNETIRAPMRSNTVPVPPQQIQASKTPTRRQTTNGYVRQLARTLSAQKPEVKEEEEGDAFPSPISEEPQVEDTPEPDPPQGGVGVQDPAAQQNVVVLPGSAPIPAPLLDTPAAVPAAEERRSTRVSETPTVVPAAAARPRVPPAASGEAAQSALASTREDVPAAPRASEADTKRPAPPVPMKEKVLPALTSTVDDLKHSGINSPYVNMLLAVDTIPLWCNLLASFFTWILLAGFVLFPGTFSNLQQQTNLGGIEAFALNVIQHVSLFVIAWACTGIGAGGMIWLSYRWRGNYIWTLNKILMPGFLNSLAGVLSTLSSVLGAQHASLTKSSISTIVVTSAAAGSCGILAGFYVLVLIRRLQKEHVDMVGKQRAGKHGEGVTDVSKRKQASV</sequence>
<gene>
    <name evidence="3" type="ORF">MYCIT1_LOCUS11331</name>
</gene>
<protein>
    <submittedName>
        <fullName evidence="3">Uncharacterized protein</fullName>
    </submittedName>
</protein>
<keyword evidence="4" id="KW-1185">Reference proteome</keyword>
<feature type="transmembrane region" description="Helical" evidence="2">
    <location>
        <begin position="453"/>
        <end position="474"/>
    </location>
</feature>
<evidence type="ECO:0000256" key="2">
    <source>
        <dbReference type="SAM" id="Phobius"/>
    </source>
</evidence>
<feature type="compositionally biased region" description="Basic and acidic residues" evidence="1">
    <location>
        <begin position="87"/>
        <end position="100"/>
    </location>
</feature>
<name>A0AAD2H523_9AGAR</name>
<feature type="transmembrane region" description="Helical" evidence="2">
    <location>
        <begin position="480"/>
        <end position="505"/>
    </location>
</feature>
<feature type="region of interest" description="Disordered" evidence="1">
    <location>
        <begin position="1"/>
        <end position="242"/>
    </location>
</feature>
<accession>A0AAD2H523</accession>
<feature type="compositionally biased region" description="Polar residues" evidence="1">
    <location>
        <begin position="159"/>
        <end position="195"/>
    </location>
</feature>
<dbReference type="Proteomes" id="UP001295794">
    <property type="component" value="Unassembled WGS sequence"/>
</dbReference>
<proteinExistence type="predicted"/>
<feature type="compositionally biased region" description="Polar residues" evidence="1">
    <location>
        <begin position="67"/>
        <end position="77"/>
    </location>
</feature>
<feature type="compositionally biased region" description="Polar residues" evidence="1">
    <location>
        <begin position="114"/>
        <end position="140"/>
    </location>
</feature>
<evidence type="ECO:0000313" key="3">
    <source>
        <dbReference type="EMBL" id="CAK5268220.1"/>
    </source>
</evidence>
<keyword evidence="2" id="KW-1133">Transmembrane helix</keyword>